<feature type="domain" description="PPM-type phosphatase" evidence="2">
    <location>
        <begin position="84"/>
        <end position="530"/>
    </location>
</feature>
<proteinExistence type="predicted"/>
<protein>
    <recommendedName>
        <fullName evidence="2">PPM-type phosphatase domain-containing protein</fullName>
    </recommendedName>
</protein>
<sequence length="548" mass="60629">MSLSFIRRNPYGALATLSLTGIAGSSYYYLTHREQIALANQTFQIPVRRKDPRTGTSRTVMQKLPVIPPDVAEHILNQNISSRSFDKDGVRWNWHTAVVASNHPIEDAHTSAVHGDWMFFGVFDGHSGNATSLTLEKGLINTVKSELSENGIDLDEEKDKKEQINKSGTGHTSSSFIQAWKNSNKPTEPFTTPAISISHAIRSAFKNLDDTLLDVPIRLMDTVSSSGASSQPASDFDSPLRTNKSARAFVEAALNGSCALLAVLDTYRRNLYVACTGDSRAVAGIWDAKRRSWSVDVLSDDQTGLNPDEVARVQSEHPEDEKDTVIKRGRVLGGLQPTRAFGDARYKWGKEIQDRISRMFYSETEPLPRPPSIHLKTPPYVTAEPVVTIREDYLPGGKDTGSKKMRFLILATDGLWDVMSSEEACALVAGHLSGLRGRINKRDLPEKLGGKITVESGGVTKSGETVQTENGREEEKGRWTFSEADEGNIAKHLIRNALGGESRKVREMLSIPSPLSRNFRDDISVIVVWWDENHVMATDGEERTKAKL</sequence>
<dbReference type="PANTHER" id="PTHR13832:SF792">
    <property type="entry name" value="GM14286P"/>
    <property type="match status" value="1"/>
</dbReference>
<evidence type="ECO:0000313" key="4">
    <source>
        <dbReference type="Proteomes" id="UP001050691"/>
    </source>
</evidence>
<comment type="caution">
    <text evidence="3">The sequence shown here is derived from an EMBL/GenBank/DDBJ whole genome shotgun (WGS) entry which is preliminary data.</text>
</comment>
<dbReference type="InterPro" id="IPR036457">
    <property type="entry name" value="PPM-type-like_dom_sf"/>
</dbReference>
<organism evidence="3 4">
    <name type="scientific">Clathrus columnatus</name>
    <dbReference type="NCBI Taxonomy" id="1419009"/>
    <lineage>
        <taxon>Eukaryota</taxon>
        <taxon>Fungi</taxon>
        <taxon>Dikarya</taxon>
        <taxon>Basidiomycota</taxon>
        <taxon>Agaricomycotina</taxon>
        <taxon>Agaricomycetes</taxon>
        <taxon>Phallomycetidae</taxon>
        <taxon>Phallales</taxon>
        <taxon>Clathraceae</taxon>
        <taxon>Clathrus</taxon>
    </lineage>
</organism>
<dbReference type="PANTHER" id="PTHR13832">
    <property type="entry name" value="PROTEIN PHOSPHATASE 2C"/>
    <property type="match status" value="1"/>
</dbReference>
<dbReference type="InterPro" id="IPR001932">
    <property type="entry name" value="PPM-type_phosphatase-like_dom"/>
</dbReference>
<evidence type="ECO:0000259" key="2">
    <source>
        <dbReference type="PROSITE" id="PS51746"/>
    </source>
</evidence>
<accession>A0AAV4ZZ27</accession>
<dbReference type="GO" id="GO:0004741">
    <property type="term" value="F:[pyruvate dehydrogenase (acetyl-transferring)]-phosphatase activity"/>
    <property type="evidence" value="ECO:0007669"/>
    <property type="project" value="TreeGrafter"/>
</dbReference>
<name>A0AAV4ZZ27_9AGAM</name>
<dbReference type="PROSITE" id="PS51746">
    <property type="entry name" value="PPM_2"/>
    <property type="match status" value="1"/>
</dbReference>
<reference evidence="3" key="1">
    <citation type="submission" date="2021-10" db="EMBL/GenBank/DDBJ databases">
        <title>De novo Genome Assembly of Clathrus columnatus (Basidiomycota, Fungi) Using Illumina and Nanopore Sequence Data.</title>
        <authorList>
            <person name="Ogiso-Tanaka E."/>
            <person name="Itagaki H."/>
            <person name="Hosoya T."/>
            <person name="Hosaka K."/>
        </authorList>
    </citation>
    <scope>NUCLEOTIDE SEQUENCE</scope>
    <source>
        <strain evidence="3">MO-923</strain>
    </source>
</reference>
<dbReference type="EMBL" id="BPWL01000002">
    <property type="protein sequence ID" value="GJJ07170.1"/>
    <property type="molecule type" value="Genomic_DNA"/>
</dbReference>
<dbReference type="GO" id="GO:0005739">
    <property type="term" value="C:mitochondrion"/>
    <property type="evidence" value="ECO:0007669"/>
    <property type="project" value="TreeGrafter"/>
</dbReference>
<gene>
    <name evidence="3" type="ORF">Clacol_001370</name>
</gene>
<dbReference type="SMART" id="SM00332">
    <property type="entry name" value="PP2Cc"/>
    <property type="match status" value="1"/>
</dbReference>
<dbReference type="AlphaFoldDB" id="A0AAV4ZZ27"/>
<dbReference type="Gene3D" id="3.60.40.10">
    <property type="entry name" value="PPM-type phosphatase domain"/>
    <property type="match status" value="1"/>
</dbReference>
<evidence type="ECO:0000313" key="3">
    <source>
        <dbReference type="EMBL" id="GJJ07170.1"/>
    </source>
</evidence>
<keyword evidence="4" id="KW-1185">Reference proteome</keyword>
<dbReference type="Proteomes" id="UP001050691">
    <property type="component" value="Unassembled WGS sequence"/>
</dbReference>
<dbReference type="SUPFAM" id="SSF81606">
    <property type="entry name" value="PP2C-like"/>
    <property type="match status" value="1"/>
</dbReference>
<evidence type="ECO:0000256" key="1">
    <source>
        <dbReference type="SAM" id="MobiDB-lite"/>
    </source>
</evidence>
<dbReference type="InterPro" id="IPR015655">
    <property type="entry name" value="PP2C"/>
</dbReference>
<feature type="region of interest" description="Disordered" evidence="1">
    <location>
        <begin position="457"/>
        <end position="476"/>
    </location>
</feature>
<dbReference type="CDD" id="cd00143">
    <property type="entry name" value="PP2Cc"/>
    <property type="match status" value="1"/>
</dbReference>
<dbReference type="Pfam" id="PF00481">
    <property type="entry name" value="PP2C"/>
    <property type="match status" value="1"/>
</dbReference>